<proteinExistence type="predicted"/>
<accession>W0R5V3</accession>
<dbReference type="AlphaFoldDB" id="W0R5V3"/>
<evidence type="ECO:0000313" key="2">
    <source>
        <dbReference type="Proteomes" id="UP000019086"/>
    </source>
</evidence>
<dbReference type="KEGG" id="btra:F544_5990"/>
<evidence type="ECO:0000313" key="1">
    <source>
        <dbReference type="EMBL" id="AHG85832.1"/>
    </source>
</evidence>
<dbReference type="EMBL" id="CP006956">
    <property type="protein sequence ID" value="AHG85832.1"/>
    <property type="molecule type" value="Genomic_DNA"/>
</dbReference>
<dbReference type="Proteomes" id="UP000019086">
    <property type="component" value="Chromosome"/>
</dbReference>
<protein>
    <submittedName>
        <fullName evidence="1">Uncharacterized protein</fullName>
    </submittedName>
</protein>
<gene>
    <name evidence="1" type="ORF">F544_5990</name>
</gene>
<sequence length="53" mass="6209">MGETQAKNCPKFSHCFSYQYQMTVFSSFKCKRSNFADFLQNSTACIVSEYYQL</sequence>
<reference evidence="1 2" key="1">
    <citation type="submission" date="2013-12" db="EMBL/GenBank/DDBJ databases">
        <title>Annotation of the Bibersteinia trehalosi USDA-ARS-USMARC-190 complete genome.</title>
        <authorList>
            <person name="Harhay G.P."/>
            <person name="McVey S."/>
            <person name="Clawson M.L."/>
            <person name="Bono J."/>
            <person name="Heaton M.P."/>
            <person name="Chitko-Mckown C.G."/>
            <person name="Harhay D.M."/>
            <person name="Smith T.P.L."/>
        </authorList>
    </citation>
    <scope>NUCLEOTIDE SEQUENCE [LARGE SCALE GENOMIC DNA]</scope>
    <source>
        <strain evidence="1 2">USDA-ARS-USMARC-190</strain>
    </source>
</reference>
<dbReference type="HOGENOM" id="CLU_3077198_0_0_6"/>
<organism evidence="1 2">
    <name type="scientific">Bibersteinia trehalosi USDA-ARS-USMARC-190</name>
    <dbReference type="NCBI Taxonomy" id="1263832"/>
    <lineage>
        <taxon>Bacteria</taxon>
        <taxon>Pseudomonadati</taxon>
        <taxon>Pseudomonadota</taxon>
        <taxon>Gammaproteobacteria</taxon>
        <taxon>Pasteurellales</taxon>
        <taxon>Pasteurellaceae</taxon>
        <taxon>Bibersteinia</taxon>
    </lineage>
</organism>
<name>W0R5V3_BIBTR</name>